<dbReference type="EMBL" id="RCZG01000005">
    <property type="protein sequence ID" value="TPG33694.1"/>
    <property type="molecule type" value="Genomic_DNA"/>
</dbReference>
<dbReference type="GO" id="GO:0008270">
    <property type="term" value="F:zinc ion binding"/>
    <property type="evidence" value="ECO:0007669"/>
    <property type="project" value="InterPro"/>
</dbReference>
<comment type="cofactor">
    <cofactor evidence="1 5">
        <name>Zn(2+)</name>
        <dbReference type="ChEBI" id="CHEBI:29105"/>
    </cofactor>
</comment>
<comment type="similarity">
    <text evidence="5">Belongs to the zinc-containing alcohol dehydrogenase family.</text>
</comment>
<evidence type="ECO:0000256" key="5">
    <source>
        <dbReference type="RuleBase" id="RU361277"/>
    </source>
</evidence>
<dbReference type="Pfam" id="PF08240">
    <property type="entry name" value="ADH_N"/>
    <property type="match status" value="1"/>
</dbReference>
<organism evidence="8 9">
    <name type="scientific">Mycolicibacterium hodleri</name>
    <dbReference type="NCBI Taxonomy" id="49897"/>
    <lineage>
        <taxon>Bacteria</taxon>
        <taxon>Bacillati</taxon>
        <taxon>Actinomycetota</taxon>
        <taxon>Actinomycetes</taxon>
        <taxon>Mycobacteriales</taxon>
        <taxon>Mycobacteriaceae</taxon>
        <taxon>Mycolicibacterium</taxon>
    </lineage>
</organism>
<dbReference type="GO" id="GO:0016491">
    <property type="term" value="F:oxidoreductase activity"/>
    <property type="evidence" value="ECO:0007669"/>
    <property type="project" value="UniProtKB-KW"/>
</dbReference>
<accession>A0A502E8J1</accession>
<feature type="domain" description="Alcohol dehydrogenase-like C-terminal" evidence="6">
    <location>
        <begin position="184"/>
        <end position="310"/>
    </location>
</feature>
<name>A0A502E8J1_9MYCO</name>
<dbReference type="OrthoDB" id="9797931at2"/>
<dbReference type="Pfam" id="PF00107">
    <property type="entry name" value="ADH_zinc_N"/>
    <property type="match status" value="1"/>
</dbReference>
<evidence type="ECO:0000256" key="3">
    <source>
        <dbReference type="ARBA" id="ARBA00022833"/>
    </source>
</evidence>
<keyword evidence="9" id="KW-1185">Reference proteome</keyword>
<evidence type="ECO:0000256" key="4">
    <source>
        <dbReference type="ARBA" id="ARBA00023002"/>
    </source>
</evidence>
<evidence type="ECO:0000259" key="6">
    <source>
        <dbReference type="Pfam" id="PF00107"/>
    </source>
</evidence>
<dbReference type="PANTHER" id="PTHR43401">
    <property type="entry name" value="L-THREONINE 3-DEHYDROGENASE"/>
    <property type="match status" value="1"/>
</dbReference>
<reference evidence="8 9" key="1">
    <citation type="journal article" date="2019" name="Environ. Microbiol.">
        <title>Species interactions and distinct microbial communities in high Arctic permafrost affected cryosols are associated with the CH4 and CO2 gas fluxes.</title>
        <authorList>
            <person name="Altshuler I."/>
            <person name="Hamel J."/>
            <person name="Turney S."/>
            <person name="Magnuson E."/>
            <person name="Levesque R."/>
            <person name="Greer C."/>
            <person name="Whyte L.G."/>
        </authorList>
    </citation>
    <scope>NUCLEOTIDE SEQUENCE [LARGE SCALE GENOMIC DNA]</scope>
    <source>
        <strain evidence="8 9">S5.20</strain>
    </source>
</reference>
<dbReference type="InterPro" id="IPR002328">
    <property type="entry name" value="ADH_Zn_CS"/>
</dbReference>
<dbReference type="RefSeq" id="WP_140692543.1">
    <property type="nucleotide sequence ID" value="NZ_RCZG01000005.1"/>
</dbReference>
<proteinExistence type="inferred from homology"/>
<dbReference type="Gene3D" id="3.40.50.720">
    <property type="entry name" value="NAD(P)-binding Rossmann-like Domain"/>
    <property type="match status" value="1"/>
</dbReference>
<feature type="domain" description="Alcohol dehydrogenase-like N-terminal" evidence="7">
    <location>
        <begin position="33"/>
        <end position="140"/>
    </location>
</feature>
<dbReference type="SUPFAM" id="SSF50129">
    <property type="entry name" value="GroES-like"/>
    <property type="match status" value="1"/>
</dbReference>
<gene>
    <name evidence="8" type="ORF">EAH80_15725</name>
</gene>
<sequence>MVNPAAAGANRRVVVNALDDVVFETVPEAGPDAGEVRIRSTIVGICGSDLHAACGSHPFIDLPYRPGHEVVGVVDAVGAGVDDSWIGTRVVVEPNLACGHCTQCLAGRYNICRDLLVLGCQTPGGLADSFTVAVDRVVALNPELDDDHAILIEPLATPIHAVRRAAEAVGDLRGRPVVVIGAGPIGLFVLLAARHAGAKVVVADLLASKRERAERLGATGSFDPTASDAVESALGILGGPAAVVIDCVARESSVAQAVDLVDKGGAIMIVGVAAGATPVRLDLIQDRELALIGNLMYVREDFTAAIDLLTAGAIPIDEIISARYGFDHSAEAFTASADPEQVKVVVTVSGATRTPVAVGASSTGILS</sequence>
<dbReference type="PROSITE" id="PS00059">
    <property type="entry name" value="ADH_ZINC"/>
    <property type="match status" value="1"/>
</dbReference>
<dbReference type="Proteomes" id="UP000320095">
    <property type="component" value="Unassembled WGS sequence"/>
</dbReference>
<dbReference type="PANTHER" id="PTHR43401:SF2">
    <property type="entry name" value="L-THREONINE 3-DEHYDROGENASE"/>
    <property type="match status" value="1"/>
</dbReference>
<dbReference type="InterPro" id="IPR013154">
    <property type="entry name" value="ADH-like_N"/>
</dbReference>
<dbReference type="AlphaFoldDB" id="A0A502E8J1"/>
<evidence type="ECO:0000313" key="8">
    <source>
        <dbReference type="EMBL" id="TPG33694.1"/>
    </source>
</evidence>
<dbReference type="InterPro" id="IPR013149">
    <property type="entry name" value="ADH-like_C"/>
</dbReference>
<dbReference type="SUPFAM" id="SSF51735">
    <property type="entry name" value="NAD(P)-binding Rossmann-fold domains"/>
    <property type="match status" value="1"/>
</dbReference>
<keyword evidence="3 5" id="KW-0862">Zinc</keyword>
<keyword evidence="2 5" id="KW-0479">Metal-binding</keyword>
<evidence type="ECO:0000313" key="9">
    <source>
        <dbReference type="Proteomes" id="UP000320095"/>
    </source>
</evidence>
<evidence type="ECO:0000259" key="7">
    <source>
        <dbReference type="Pfam" id="PF08240"/>
    </source>
</evidence>
<evidence type="ECO:0000256" key="1">
    <source>
        <dbReference type="ARBA" id="ARBA00001947"/>
    </source>
</evidence>
<dbReference type="InterPro" id="IPR050129">
    <property type="entry name" value="Zn_alcohol_dh"/>
</dbReference>
<evidence type="ECO:0000256" key="2">
    <source>
        <dbReference type="ARBA" id="ARBA00022723"/>
    </source>
</evidence>
<comment type="caution">
    <text evidence="8">The sequence shown here is derived from an EMBL/GenBank/DDBJ whole genome shotgun (WGS) entry which is preliminary data.</text>
</comment>
<protein>
    <submittedName>
        <fullName evidence="8">Alcohol dehydrogenase</fullName>
    </submittedName>
</protein>
<dbReference type="InterPro" id="IPR036291">
    <property type="entry name" value="NAD(P)-bd_dom_sf"/>
</dbReference>
<dbReference type="InterPro" id="IPR011032">
    <property type="entry name" value="GroES-like_sf"/>
</dbReference>
<dbReference type="Gene3D" id="3.90.180.10">
    <property type="entry name" value="Medium-chain alcohol dehydrogenases, catalytic domain"/>
    <property type="match status" value="1"/>
</dbReference>
<keyword evidence="4" id="KW-0560">Oxidoreductase</keyword>